<dbReference type="PRINTS" id="PR01002">
    <property type="entry name" value="FLGFLGJ"/>
</dbReference>
<dbReference type="Proteomes" id="UP001499978">
    <property type="component" value="Unassembled WGS sequence"/>
</dbReference>
<keyword evidence="5" id="KW-1185">Reference proteome</keyword>
<dbReference type="PANTHER" id="PTHR33308:SF9">
    <property type="entry name" value="PEPTIDOGLYCAN HYDROLASE FLGJ"/>
    <property type="match status" value="1"/>
</dbReference>
<evidence type="ECO:0000256" key="2">
    <source>
        <dbReference type="SAM" id="SignalP"/>
    </source>
</evidence>
<protein>
    <recommendedName>
        <fullName evidence="3">Ig-like domain-containing protein</fullName>
    </recommendedName>
</protein>
<organism evidence="4 5">
    <name type="scientific">Pilimelia columellifera subsp. columellifera</name>
    <dbReference type="NCBI Taxonomy" id="706583"/>
    <lineage>
        <taxon>Bacteria</taxon>
        <taxon>Bacillati</taxon>
        <taxon>Actinomycetota</taxon>
        <taxon>Actinomycetes</taxon>
        <taxon>Micromonosporales</taxon>
        <taxon>Micromonosporaceae</taxon>
        <taxon>Pilimelia</taxon>
    </lineage>
</organism>
<dbReference type="PROSITE" id="PS50835">
    <property type="entry name" value="IG_LIKE"/>
    <property type="match status" value="1"/>
</dbReference>
<dbReference type="InterPro" id="IPR007110">
    <property type="entry name" value="Ig-like_dom"/>
</dbReference>
<dbReference type="PANTHER" id="PTHR33308">
    <property type="entry name" value="PEPTIDOGLYCAN HYDROLASE FLGJ"/>
    <property type="match status" value="1"/>
</dbReference>
<name>A0ABN3NMF6_9ACTN</name>
<dbReference type="InterPro" id="IPR002901">
    <property type="entry name" value="MGlyc_endo_b_GlcNAc-like_dom"/>
</dbReference>
<keyword evidence="2" id="KW-0732">Signal</keyword>
<keyword evidence="1" id="KW-0378">Hydrolase</keyword>
<comment type="caution">
    <text evidence="4">The sequence shown here is derived from an EMBL/GenBank/DDBJ whole genome shotgun (WGS) entry which is preliminary data.</text>
</comment>
<evidence type="ECO:0000313" key="5">
    <source>
        <dbReference type="Proteomes" id="UP001499978"/>
    </source>
</evidence>
<proteinExistence type="predicted"/>
<evidence type="ECO:0000259" key="3">
    <source>
        <dbReference type="PROSITE" id="PS50835"/>
    </source>
</evidence>
<dbReference type="SMART" id="SM00047">
    <property type="entry name" value="LYZ2"/>
    <property type="match status" value="1"/>
</dbReference>
<accession>A0ABN3NMF6</accession>
<reference evidence="4 5" key="1">
    <citation type="journal article" date="2019" name="Int. J. Syst. Evol. Microbiol.">
        <title>The Global Catalogue of Microorganisms (GCM) 10K type strain sequencing project: providing services to taxonomists for standard genome sequencing and annotation.</title>
        <authorList>
            <consortium name="The Broad Institute Genomics Platform"/>
            <consortium name="The Broad Institute Genome Sequencing Center for Infectious Disease"/>
            <person name="Wu L."/>
            <person name="Ma J."/>
        </authorList>
    </citation>
    <scope>NUCLEOTIDE SEQUENCE [LARGE SCALE GENOMIC DNA]</scope>
    <source>
        <strain evidence="4 5">JCM 3367</strain>
    </source>
</reference>
<feature type="chain" id="PRO_5046337902" description="Ig-like domain-containing protein" evidence="2">
    <location>
        <begin position="24"/>
        <end position="361"/>
    </location>
</feature>
<dbReference type="Gene3D" id="1.10.530.10">
    <property type="match status" value="1"/>
</dbReference>
<dbReference type="InterPro" id="IPR051056">
    <property type="entry name" value="Glycosyl_Hydrolase_73"/>
</dbReference>
<feature type="domain" description="Ig-like" evidence="3">
    <location>
        <begin position="134"/>
        <end position="173"/>
    </location>
</feature>
<dbReference type="NCBIfam" id="NF038016">
    <property type="entry name" value="sporang_Gsm"/>
    <property type="match status" value="1"/>
</dbReference>
<feature type="signal peptide" evidence="2">
    <location>
        <begin position="1"/>
        <end position="23"/>
    </location>
</feature>
<dbReference type="Pfam" id="PF01832">
    <property type="entry name" value="Glucosaminidase"/>
    <property type="match status" value="1"/>
</dbReference>
<evidence type="ECO:0000313" key="4">
    <source>
        <dbReference type="EMBL" id="GAA2525898.1"/>
    </source>
</evidence>
<evidence type="ECO:0000256" key="1">
    <source>
        <dbReference type="ARBA" id="ARBA00022801"/>
    </source>
</evidence>
<dbReference type="EMBL" id="BAAARY010000011">
    <property type="protein sequence ID" value="GAA2525898.1"/>
    <property type="molecule type" value="Genomic_DNA"/>
</dbReference>
<dbReference type="RefSeq" id="WP_344172642.1">
    <property type="nucleotide sequence ID" value="NZ_BAAARY010000011.1"/>
</dbReference>
<sequence length="361" mass="38410">MSLPRSTAAGVVLVLIIPGSALVAVSPAAAAGAISGAVSAKKGTAMRISPTTSAKSAGALRNGARMLIVCSMSGQRVKGSVRTTSTWLKLVNGRYVSLGYVKPQRVVPKCVSPARTYAGKVRSADGPVRLRTGPSTMFAIHSTVSNGAPLKLSCQASGERIAGSNGTTTQWDRLTDGRWISHAYVTTTALPACTSTPAPPKTLTTAQFIAMAAPGAQRGWREYGVPPSVTIGQAILESGWGRSALSANHNNYFGIKCFNGARGPLASGCYSYQTFECNKSGACWPETATFRTYANPTNSFRDHGNFLRVNSRYAGAFKHTRNSNAFLNAIWKAGYATDPAYYTKVTSLMKAHNLYKYDTWK</sequence>
<gene>
    <name evidence="4" type="ORF">GCM10010201_25750</name>
</gene>